<evidence type="ECO:0000256" key="1">
    <source>
        <dbReference type="SAM" id="MobiDB-lite"/>
    </source>
</evidence>
<dbReference type="Proteomes" id="UP000005220">
    <property type="component" value="Chromosome 10"/>
</dbReference>
<dbReference type="KEGG" id="kaf:KAFR_0J00920"/>
<proteinExistence type="predicted"/>
<keyword evidence="3" id="KW-1185">Reference proteome</keyword>
<name>H2B0L0_KAZAF</name>
<evidence type="ECO:0000313" key="3">
    <source>
        <dbReference type="Proteomes" id="UP000005220"/>
    </source>
</evidence>
<evidence type="ECO:0000313" key="2">
    <source>
        <dbReference type="EMBL" id="CCF60160.1"/>
    </source>
</evidence>
<dbReference type="GeneID" id="13886549"/>
<protein>
    <submittedName>
        <fullName evidence="2">Uncharacterized protein</fullName>
    </submittedName>
</protein>
<gene>
    <name evidence="2" type="primary">KAFR0J00920</name>
    <name evidence="2" type="ORF">KAFR_0J00920</name>
</gene>
<dbReference type="InParanoid" id="H2B0L0"/>
<feature type="region of interest" description="Disordered" evidence="1">
    <location>
        <begin position="319"/>
        <end position="367"/>
    </location>
</feature>
<organism evidence="2 3">
    <name type="scientific">Kazachstania africana (strain ATCC 22294 / BCRC 22015 / CBS 2517 / CECT 1963 / NBRC 1671 / NRRL Y-8276)</name>
    <name type="common">Yeast</name>
    <name type="synonym">Kluyveromyces africanus</name>
    <dbReference type="NCBI Taxonomy" id="1071382"/>
    <lineage>
        <taxon>Eukaryota</taxon>
        <taxon>Fungi</taxon>
        <taxon>Dikarya</taxon>
        <taxon>Ascomycota</taxon>
        <taxon>Saccharomycotina</taxon>
        <taxon>Saccharomycetes</taxon>
        <taxon>Saccharomycetales</taxon>
        <taxon>Saccharomycetaceae</taxon>
        <taxon>Kazachstania</taxon>
    </lineage>
</organism>
<accession>H2B0L0</accession>
<dbReference type="RefSeq" id="XP_003959295.1">
    <property type="nucleotide sequence ID" value="XM_003959246.1"/>
</dbReference>
<reference evidence="2 3" key="1">
    <citation type="journal article" date="2011" name="Proc. Natl. Acad. Sci. U.S.A.">
        <title>Evolutionary erosion of yeast sex chromosomes by mating-type switching accidents.</title>
        <authorList>
            <person name="Gordon J.L."/>
            <person name="Armisen D."/>
            <person name="Proux-Wera E."/>
            <person name="Oheigeartaigh S.S."/>
            <person name="Byrne K.P."/>
            <person name="Wolfe K.H."/>
        </authorList>
    </citation>
    <scope>NUCLEOTIDE SEQUENCE [LARGE SCALE GENOMIC DNA]</scope>
    <source>
        <strain evidence="3">ATCC 22294 / BCRC 22015 / CBS 2517 / CECT 1963 / NBRC 1671 / NRRL Y-8276</strain>
    </source>
</reference>
<sequence>MDVQTNNHMFTSNTVNANIPSFMGVMNHGSANLSRNNSTSSYGRELHSGMRDRMSLLRKLDLDPSLTLDLSNCDDTSISGYLDILNQKYRLEVEKIRQDNLKLLDKLVDKLNSMENLSDETCEKLIEFVRDENIKKTKLDLDEGLTLSTNRPNYIASPAGKEDRLSVSSLPSHYKINEFNRGQVAYIGGSPYSVAFQGGPNSTGPSFQNQTPTFNLYNGGTLPRQSSTLGLFQPAVNPVLPPTVTNQPFIAPQIITGPPNLSPPLPNNHSSSGYMMAYDATTNTRQSFPAPYPALLQQYEAGQDLKVIPFKASKLNLGASTTHENNDSHKNKRPHLQGSSKTKISVNQKQSTSNKLTNDTDSAKMRP</sequence>
<feature type="compositionally biased region" description="Polar residues" evidence="1">
    <location>
        <begin position="337"/>
        <end position="360"/>
    </location>
</feature>
<dbReference type="AlphaFoldDB" id="H2B0L0"/>
<dbReference type="HOGENOM" id="CLU_754523_0_0_1"/>
<dbReference type="EMBL" id="HE650830">
    <property type="protein sequence ID" value="CCF60160.1"/>
    <property type="molecule type" value="Genomic_DNA"/>
</dbReference>